<keyword evidence="3" id="KW-1185">Reference proteome</keyword>
<reference evidence="2 3" key="1">
    <citation type="submission" date="2024-06" db="EMBL/GenBank/DDBJ databases">
        <title>The Natural Products Discovery Center: Release of the First 8490 Sequenced Strains for Exploring Actinobacteria Biosynthetic Diversity.</title>
        <authorList>
            <person name="Kalkreuter E."/>
            <person name="Kautsar S.A."/>
            <person name="Yang D."/>
            <person name="Bader C.D."/>
            <person name="Teijaro C.N."/>
            <person name="Fluegel L."/>
            <person name="Davis C.M."/>
            <person name="Simpson J.R."/>
            <person name="Lauterbach L."/>
            <person name="Steele A.D."/>
            <person name="Gui C."/>
            <person name="Meng S."/>
            <person name="Li G."/>
            <person name="Viehrig K."/>
            <person name="Ye F."/>
            <person name="Su P."/>
            <person name="Kiefer A.F."/>
            <person name="Nichols A."/>
            <person name="Cepeda A.J."/>
            <person name="Yan W."/>
            <person name="Fan B."/>
            <person name="Jiang Y."/>
            <person name="Adhikari A."/>
            <person name="Zheng C.-J."/>
            <person name="Schuster L."/>
            <person name="Cowan T.M."/>
            <person name="Smanski M.J."/>
            <person name="Chevrette M.G."/>
            <person name="De Carvalho L.P.S."/>
            <person name="Shen B."/>
        </authorList>
    </citation>
    <scope>NUCLEOTIDE SEQUENCE [LARGE SCALE GENOMIC DNA]</scope>
    <source>
        <strain evidence="2 3">NPDC000632</strain>
    </source>
</reference>
<dbReference type="Proteomes" id="UP001490330">
    <property type="component" value="Unassembled WGS sequence"/>
</dbReference>
<sequence length="83" mass="9393">MDRRVLRFQHLAQQVPAVCAQLDLPGRERADVAASMRVVTPWMSCHHACQAAIQRHDAPRVVPPSRPGHLDEVLRSGARRPRR</sequence>
<evidence type="ECO:0000313" key="3">
    <source>
        <dbReference type="Proteomes" id="UP001490330"/>
    </source>
</evidence>
<comment type="caution">
    <text evidence="2">The sequence shown here is derived from an EMBL/GenBank/DDBJ whole genome shotgun (WGS) entry which is preliminary data.</text>
</comment>
<evidence type="ECO:0000256" key="1">
    <source>
        <dbReference type="SAM" id="MobiDB-lite"/>
    </source>
</evidence>
<organism evidence="2 3">
    <name type="scientific">Streptomyces flaveolus</name>
    <dbReference type="NCBI Taxonomy" id="67297"/>
    <lineage>
        <taxon>Bacteria</taxon>
        <taxon>Bacillati</taxon>
        <taxon>Actinomycetota</taxon>
        <taxon>Actinomycetes</taxon>
        <taxon>Kitasatosporales</taxon>
        <taxon>Streptomycetaceae</taxon>
        <taxon>Streptomyces</taxon>
    </lineage>
</organism>
<proteinExistence type="predicted"/>
<evidence type="ECO:0000313" key="2">
    <source>
        <dbReference type="EMBL" id="MER6906780.1"/>
    </source>
</evidence>
<feature type="region of interest" description="Disordered" evidence="1">
    <location>
        <begin position="56"/>
        <end position="83"/>
    </location>
</feature>
<gene>
    <name evidence="2" type="ORF">ABT322_24185</name>
</gene>
<dbReference type="EMBL" id="JBEPCV010000025">
    <property type="protein sequence ID" value="MER6906780.1"/>
    <property type="molecule type" value="Genomic_DNA"/>
</dbReference>
<accession>A0ABV1VJU8</accession>
<dbReference type="RefSeq" id="WP_350720809.1">
    <property type="nucleotide sequence ID" value="NZ_JBEPCO010000021.1"/>
</dbReference>
<name>A0ABV1VJU8_9ACTN</name>
<protein>
    <submittedName>
        <fullName evidence="2">Uncharacterized protein</fullName>
    </submittedName>
</protein>